<dbReference type="Proteomes" id="UP000596742">
    <property type="component" value="Unassembled WGS sequence"/>
</dbReference>
<keyword evidence="8" id="KW-0694">RNA-binding</keyword>
<evidence type="ECO:0000256" key="5">
    <source>
        <dbReference type="ARBA" id="ARBA00022737"/>
    </source>
</evidence>
<evidence type="ECO:0000256" key="10">
    <source>
        <dbReference type="ARBA" id="ARBA00025731"/>
    </source>
</evidence>
<evidence type="ECO:0000256" key="7">
    <source>
        <dbReference type="ARBA" id="ARBA00022833"/>
    </source>
</evidence>
<keyword evidence="3" id="KW-0597">Phosphoprotein</keyword>
<keyword evidence="7" id="KW-0862">Zinc</keyword>
<feature type="region of interest" description="Disordered" evidence="12">
    <location>
        <begin position="172"/>
        <end position="318"/>
    </location>
</feature>
<feature type="compositionally biased region" description="Basic residues" evidence="12">
    <location>
        <begin position="269"/>
        <end position="289"/>
    </location>
</feature>
<keyword evidence="4" id="KW-0479">Metal-binding</keyword>
<feature type="compositionally biased region" description="Basic and acidic residues" evidence="12">
    <location>
        <begin position="308"/>
        <end position="318"/>
    </location>
</feature>
<dbReference type="AlphaFoldDB" id="A0A8B6BII2"/>
<accession>A0A8B6BII2</accession>
<evidence type="ECO:0000256" key="12">
    <source>
        <dbReference type="SAM" id="MobiDB-lite"/>
    </source>
</evidence>
<comment type="subcellular location">
    <subcellularLocation>
        <location evidence="1">Nucleus</location>
    </subcellularLocation>
</comment>
<name>A0A8B6BII2_MYTGA</name>
<dbReference type="PANTHER" id="PTHR12999:SF17">
    <property type="entry name" value="ZINC FINGER RAN-BINDING DOMAIN-CONTAINING PROTEIN 2"/>
    <property type="match status" value="1"/>
</dbReference>
<dbReference type="SUPFAM" id="SSF90209">
    <property type="entry name" value="Ran binding protein zinc finger-like"/>
    <property type="match status" value="2"/>
</dbReference>
<reference evidence="14" key="1">
    <citation type="submission" date="2018-11" db="EMBL/GenBank/DDBJ databases">
        <authorList>
            <person name="Alioto T."/>
            <person name="Alioto T."/>
        </authorList>
    </citation>
    <scope>NUCLEOTIDE SEQUENCE</scope>
</reference>
<evidence type="ECO:0000256" key="1">
    <source>
        <dbReference type="ARBA" id="ARBA00004123"/>
    </source>
</evidence>
<evidence type="ECO:0000256" key="11">
    <source>
        <dbReference type="PROSITE-ProRule" id="PRU00322"/>
    </source>
</evidence>
<dbReference type="PROSITE" id="PS50199">
    <property type="entry name" value="ZF_RANBP2_2"/>
    <property type="match status" value="1"/>
</dbReference>
<evidence type="ECO:0000256" key="4">
    <source>
        <dbReference type="ARBA" id="ARBA00022723"/>
    </source>
</evidence>
<evidence type="ECO:0000256" key="8">
    <source>
        <dbReference type="ARBA" id="ARBA00022884"/>
    </source>
</evidence>
<evidence type="ECO:0000259" key="13">
    <source>
        <dbReference type="PROSITE" id="PS50199"/>
    </source>
</evidence>
<dbReference type="GO" id="GO:0008270">
    <property type="term" value="F:zinc ion binding"/>
    <property type="evidence" value="ECO:0007669"/>
    <property type="project" value="UniProtKB-KW"/>
</dbReference>
<evidence type="ECO:0000256" key="3">
    <source>
        <dbReference type="ARBA" id="ARBA00022553"/>
    </source>
</evidence>
<keyword evidence="5" id="KW-0677">Repeat</keyword>
<keyword evidence="15" id="KW-1185">Reference proteome</keyword>
<dbReference type="PIRSF" id="PIRSF037956">
    <property type="entry name" value="UCP037956_ZnF_Ran"/>
    <property type="match status" value="1"/>
</dbReference>
<feature type="domain" description="RanBP2-type" evidence="13">
    <location>
        <begin position="96"/>
        <end position="125"/>
    </location>
</feature>
<dbReference type="Pfam" id="PF00641">
    <property type="entry name" value="Zn_ribbon_RanBP"/>
    <property type="match status" value="1"/>
</dbReference>
<dbReference type="Gene3D" id="4.10.1060.10">
    <property type="entry name" value="Zinc finger, RanBP2-type"/>
    <property type="match status" value="2"/>
</dbReference>
<dbReference type="GO" id="GO:0005634">
    <property type="term" value="C:nucleus"/>
    <property type="evidence" value="ECO:0007669"/>
    <property type="project" value="UniProtKB-SubCell"/>
</dbReference>
<protein>
    <recommendedName>
        <fullName evidence="2">Zinc finger Ran-binding domain-containing protein 2</fullName>
    </recommendedName>
</protein>
<feature type="non-terminal residue" evidence="14">
    <location>
        <position position="318"/>
    </location>
</feature>
<dbReference type="InterPro" id="IPR017337">
    <property type="entry name" value="ZRANB2"/>
</dbReference>
<sequence>FTKLMQANITLLMPPTSIESLRKMWKISKRTRKFMMMDVLRIYDERNCLVACGNVNFSRRTQCNKCGKDKKEGLIFKKGGTEIGKGLAEKSKGLFSADDWQCKSCGNVNWARRMTCNLCNAPKYGKTEQRTGFGGGYMERDEVVEYVHRDVEEDDSLVDEFGRKKKKRNSIETKVIVPEPKHEENEEQEVEEEEEEEDDDDDEDVSKYQLDSDEDDDDGGDVSKYDLEGSSDEDGKKSKSSSRSSSRSSRSKSRSSSRSSSSSSSSSRSRSRSRSSSGSKRKRSGKSRSRSGSPSPKTRRRSRSRSSSSEKRKSGSRR</sequence>
<comment type="caution">
    <text evidence="14">The sequence shown here is derived from an EMBL/GenBank/DDBJ whole genome shotgun (WGS) entry which is preliminary data.</text>
</comment>
<dbReference type="InterPro" id="IPR001876">
    <property type="entry name" value="Znf_RanBP2"/>
</dbReference>
<dbReference type="OrthoDB" id="1878647at2759"/>
<organism evidence="14 15">
    <name type="scientific">Mytilus galloprovincialis</name>
    <name type="common">Mediterranean mussel</name>
    <dbReference type="NCBI Taxonomy" id="29158"/>
    <lineage>
        <taxon>Eukaryota</taxon>
        <taxon>Metazoa</taxon>
        <taxon>Spiralia</taxon>
        <taxon>Lophotrochozoa</taxon>
        <taxon>Mollusca</taxon>
        <taxon>Bivalvia</taxon>
        <taxon>Autobranchia</taxon>
        <taxon>Pteriomorphia</taxon>
        <taxon>Mytilida</taxon>
        <taxon>Mytiloidea</taxon>
        <taxon>Mytilidae</taxon>
        <taxon>Mytilinae</taxon>
        <taxon>Mytilus</taxon>
    </lineage>
</organism>
<evidence type="ECO:0000256" key="6">
    <source>
        <dbReference type="ARBA" id="ARBA00022771"/>
    </source>
</evidence>
<dbReference type="PANTHER" id="PTHR12999">
    <property type="entry name" value="ZINC FINGER RAN-BINDING DOMAIN-CONTAINING PROTEIN 2 ZRANB2-RELATED"/>
    <property type="match status" value="1"/>
</dbReference>
<evidence type="ECO:0000313" key="15">
    <source>
        <dbReference type="Proteomes" id="UP000596742"/>
    </source>
</evidence>
<keyword evidence="6 11" id="KW-0863">Zinc-finger</keyword>
<dbReference type="GO" id="GO:0003723">
    <property type="term" value="F:RNA binding"/>
    <property type="evidence" value="ECO:0007669"/>
    <property type="project" value="UniProtKB-KW"/>
</dbReference>
<dbReference type="SMART" id="SM00547">
    <property type="entry name" value="ZnF_RBZ"/>
    <property type="match status" value="2"/>
</dbReference>
<gene>
    <name evidence="14" type="ORF">MGAL_10B028507</name>
</gene>
<evidence type="ECO:0000313" key="14">
    <source>
        <dbReference type="EMBL" id="VDH90529.1"/>
    </source>
</evidence>
<dbReference type="GO" id="GO:0001530">
    <property type="term" value="F:lipopolysaccharide binding"/>
    <property type="evidence" value="ECO:0007669"/>
    <property type="project" value="TreeGrafter"/>
</dbReference>
<feature type="compositionally biased region" description="Acidic residues" evidence="12">
    <location>
        <begin position="211"/>
        <end position="220"/>
    </location>
</feature>
<evidence type="ECO:0000256" key="2">
    <source>
        <dbReference type="ARBA" id="ARBA00017543"/>
    </source>
</evidence>
<proteinExistence type="inferred from homology"/>
<comment type="similarity">
    <text evidence="10">Belongs to the ZRANB2 family.</text>
</comment>
<dbReference type="EMBL" id="UYJE01000142">
    <property type="protein sequence ID" value="VDH90529.1"/>
    <property type="molecule type" value="Genomic_DNA"/>
</dbReference>
<feature type="compositionally biased region" description="Acidic residues" evidence="12">
    <location>
        <begin position="185"/>
        <end position="204"/>
    </location>
</feature>
<dbReference type="PROSITE" id="PS01358">
    <property type="entry name" value="ZF_RANBP2_1"/>
    <property type="match status" value="1"/>
</dbReference>
<keyword evidence="9" id="KW-0539">Nucleus</keyword>
<feature type="compositionally biased region" description="Low complexity" evidence="12">
    <location>
        <begin position="256"/>
        <end position="268"/>
    </location>
</feature>
<dbReference type="GO" id="GO:0006396">
    <property type="term" value="P:RNA processing"/>
    <property type="evidence" value="ECO:0007669"/>
    <property type="project" value="InterPro"/>
</dbReference>
<evidence type="ECO:0000256" key="9">
    <source>
        <dbReference type="ARBA" id="ARBA00023242"/>
    </source>
</evidence>
<feature type="compositionally biased region" description="Basic and acidic residues" evidence="12">
    <location>
        <begin position="221"/>
        <end position="237"/>
    </location>
</feature>
<dbReference type="FunFam" id="4.10.1060.10:FF:000004">
    <property type="entry name" value="Zinc finger Ran-binding domain-containing protein 2"/>
    <property type="match status" value="1"/>
</dbReference>
<dbReference type="InterPro" id="IPR036443">
    <property type="entry name" value="Znf_RanBP2_sf"/>
</dbReference>